<dbReference type="PANTHER" id="PTHR21060:SF15">
    <property type="entry name" value="ACETATE KINASE-RELATED"/>
    <property type="match status" value="1"/>
</dbReference>
<dbReference type="PANTHER" id="PTHR21060">
    <property type="entry name" value="ACETATE KINASE"/>
    <property type="match status" value="1"/>
</dbReference>
<comment type="similarity">
    <text evidence="5">Belongs to the acetokinase family.</text>
</comment>
<evidence type="ECO:0000256" key="2">
    <source>
        <dbReference type="ARBA" id="ARBA00022741"/>
    </source>
</evidence>
<dbReference type="InterPro" id="IPR000890">
    <property type="entry name" value="Aliphatic_acid_kin_short-chain"/>
</dbReference>
<keyword evidence="3 5" id="KW-0418">Kinase</keyword>
<keyword evidence="1 5" id="KW-0808">Transferase</keyword>
<dbReference type="GO" id="GO:0006083">
    <property type="term" value="P:acetate metabolic process"/>
    <property type="evidence" value="ECO:0007669"/>
    <property type="project" value="TreeGrafter"/>
</dbReference>
<dbReference type="PROSITE" id="PS01076">
    <property type="entry name" value="ACETATE_KINASE_2"/>
    <property type="match status" value="1"/>
</dbReference>
<feature type="binding site" evidence="5">
    <location>
        <begin position="350"/>
        <end position="352"/>
    </location>
    <ligand>
        <name>ATP</name>
        <dbReference type="ChEBI" id="CHEBI:30616"/>
    </ligand>
</feature>
<feature type="active site" description="Proton donor/acceptor" evidence="5">
    <location>
        <position position="217"/>
    </location>
</feature>
<proteinExistence type="inferred from homology"/>
<comment type="cofactor">
    <cofactor evidence="5">
        <name>Mg(2+)</name>
        <dbReference type="ChEBI" id="CHEBI:18420"/>
    </cofactor>
</comment>
<gene>
    <name evidence="7" type="ORF">C2E21_0784</name>
</gene>
<dbReference type="GO" id="GO:0000287">
    <property type="term" value="F:magnesium ion binding"/>
    <property type="evidence" value="ECO:0007669"/>
    <property type="project" value="UniProtKB-UniRule"/>
</dbReference>
<dbReference type="NCBIfam" id="TIGR00016">
    <property type="entry name" value="ackA"/>
    <property type="match status" value="1"/>
</dbReference>
<feature type="binding site" evidence="5">
    <location>
        <position position="454"/>
    </location>
    <ligand>
        <name>Mg(2+)</name>
        <dbReference type="ChEBI" id="CHEBI:18420"/>
    </ligand>
</feature>
<dbReference type="CDD" id="cd24010">
    <property type="entry name" value="ASKHA_NBD_AcK_PK"/>
    <property type="match status" value="1"/>
</dbReference>
<dbReference type="GO" id="GO:0008776">
    <property type="term" value="F:acetate kinase activity"/>
    <property type="evidence" value="ECO:0007669"/>
    <property type="project" value="UniProtKB-UniRule"/>
</dbReference>
<keyword evidence="8" id="KW-1185">Reference proteome</keyword>
<dbReference type="HAMAP" id="MF_00020">
    <property type="entry name" value="Acetate_kinase"/>
    <property type="match status" value="1"/>
</dbReference>
<keyword evidence="2 5" id="KW-0547">Nucleotide-binding</keyword>
<dbReference type="InterPro" id="IPR004372">
    <property type="entry name" value="Ac/propionate_kinase"/>
</dbReference>
<evidence type="ECO:0000313" key="8">
    <source>
        <dbReference type="Proteomes" id="UP000239899"/>
    </source>
</evidence>
<dbReference type="Proteomes" id="UP000239899">
    <property type="component" value="Unassembled WGS sequence"/>
</dbReference>
<comment type="caution">
    <text evidence="7">The sequence shown here is derived from an EMBL/GenBank/DDBJ whole genome shotgun (WGS) entry which is preliminary data.</text>
</comment>
<dbReference type="OrthoDB" id="67445at2759"/>
<name>A0A2P6U339_CHLSO</name>
<evidence type="ECO:0000256" key="4">
    <source>
        <dbReference type="ARBA" id="ARBA00022840"/>
    </source>
</evidence>
<dbReference type="EC" id="2.7.2.1" evidence="5"/>
<dbReference type="PROSITE" id="PS01075">
    <property type="entry name" value="ACETATE_KINASE_1"/>
    <property type="match status" value="1"/>
</dbReference>
<keyword evidence="4 5" id="KW-0067">ATP-binding</keyword>
<dbReference type="Gene3D" id="3.30.420.40">
    <property type="match status" value="2"/>
</dbReference>
<dbReference type="SUPFAM" id="SSF53067">
    <property type="entry name" value="Actin-like ATPase domain"/>
    <property type="match status" value="2"/>
</dbReference>
<dbReference type="EMBL" id="LHPG02000002">
    <property type="protein sequence ID" value="PRW60730.1"/>
    <property type="molecule type" value="Genomic_DNA"/>
</dbReference>
<evidence type="ECO:0000256" key="3">
    <source>
        <dbReference type="ARBA" id="ARBA00022777"/>
    </source>
</evidence>
<dbReference type="GO" id="GO:0005524">
    <property type="term" value="F:ATP binding"/>
    <property type="evidence" value="ECO:0007669"/>
    <property type="project" value="UniProtKB-KW"/>
</dbReference>
<dbReference type="GO" id="GO:0006085">
    <property type="term" value="P:acetyl-CoA biosynthetic process"/>
    <property type="evidence" value="ECO:0007669"/>
    <property type="project" value="UniProtKB-UniRule"/>
</dbReference>
<dbReference type="Pfam" id="PF00871">
    <property type="entry name" value="Acetate_kinase"/>
    <property type="match status" value="1"/>
</dbReference>
<organism evidence="7 8">
    <name type="scientific">Chlorella sorokiniana</name>
    <name type="common">Freshwater green alga</name>
    <dbReference type="NCBI Taxonomy" id="3076"/>
    <lineage>
        <taxon>Eukaryota</taxon>
        <taxon>Viridiplantae</taxon>
        <taxon>Chlorophyta</taxon>
        <taxon>core chlorophytes</taxon>
        <taxon>Trebouxiophyceae</taxon>
        <taxon>Chlorellales</taxon>
        <taxon>Chlorellaceae</taxon>
        <taxon>Chlorella clade</taxon>
        <taxon>Chlorella</taxon>
    </lineage>
</organism>
<dbReference type="STRING" id="3076.A0A2P6U339"/>
<evidence type="ECO:0000256" key="6">
    <source>
        <dbReference type="SAM" id="MobiDB-lite"/>
    </source>
</evidence>
<feature type="region of interest" description="Disordered" evidence="6">
    <location>
        <begin position="49"/>
        <end position="81"/>
    </location>
</feature>
<comment type="caution">
    <text evidence="5">Lacks conserved residue(s) required for the propagation of feature annotation.</text>
</comment>
<dbReference type="AlphaFoldDB" id="A0A2P6U339"/>
<evidence type="ECO:0000256" key="1">
    <source>
        <dbReference type="ARBA" id="ARBA00022679"/>
    </source>
</evidence>
<protein>
    <recommendedName>
        <fullName evidence="5">Probable acetate kinase</fullName>
        <ecNumber evidence="5">2.7.2.1</ecNumber>
    </recommendedName>
    <alternativeName>
        <fullName evidence="5">Acetokinase</fullName>
    </alternativeName>
</protein>
<accession>A0A2P6U339</accession>
<comment type="catalytic activity">
    <reaction evidence="5">
        <text>acetate + ATP = acetyl phosphate + ADP</text>
        <dbReference type="Rhea" id="RHEA:11352"/>
        <dbReference type="ChEBI" id="CHEBI:22191"/>
        <dbReference type="ChEBI" id="CHEBI:30089"/>
        <dbReference type="ChEBI" id="CHEBI:30616"/>
        <dbReference type="ChEBI" id="CHEBI:456216"/>
        <dbReference type="EC" id="2.7.2.1"/>
    </reaction>
</comment>
<keyword evidence="5" id="KW-0479">Metal-binding</keyword>
<evidence type="ECO:0000256" key="5">
    <source>
        <dbReference type="HAMAP-Rule" id="MF_03131"/>
    </source>
</evidence>
<feature type="binding site" evidence="5">
    <location>
        <position position="161"/>
    </location>
    <ligand>
        <name>substrate</name>
    </ligand>
</feature>
<reference evidence="7 8" key="1">
    <citation type="journal article" date="2018" name="Plant J.">
        <title>Genome sequences of Chlorella sorokiniana UTEX 1602 and Micractinium conductrix SAG 241.80: implications to maltose excretion by a green alga.</title>
        <authorList>
            <person name="Arriola M.B."/>
            <person name="Velmurugan N."/>
            <person name="Zhang Y."/>
            <person name="Plunkett M.H."/>
            <person name="Hondzo H."/>
            <person name="Barney B.M."/>
        </authorList>
    </citation>
    <scope>NUCLEOTIDE SEQUENCE [LARGE SCALE GENOMIC DNA]</scope>
    <source>
        <strain evidence="8">UTEX 1602</strain>
    </source>
</reference>
<feature type="binding site" evidence="5">
    <location>
        <begin position="399"/>
        <end position="403"/>
    </location>
    <ligand>
        <name>ATP</name>
        <dbReference type="ChEBI" id="CHEBI:30616"/>
    </ligand>
</feature>
<evidence type="ECO:0000313" key="7">
    <source>
        <dbReference type="EMBL" id="PRW60730.1"/>
    </source>
</evidence>
<comment type="pathway">
    <text evidence="5">Metabolic intermediate biosynthesis; acetyl-CoA biosynthesis; acetyl-CoA from acetate: step 1/2.</text>
</comment>
<feature type="site" description="Transition state stabilizer" evidence="5">
    <location>
        <position position="249"/>
    </location>
</feature>
<dbReference type="InterPro" id="IPR043129">
    <property type="entry name" value="ATPase_NBD"/>
</dbReference>
<feature type="site" description="Transition state stabilizer" evidence="5">
    <location>
        <position position="310"/>
    </location>
</feature>
<keyword evidence="5" id="KW-0460">Magnesium</keyword>
<dbReference type="PRINTS" id="PR00471">
    <property type="entry name" value="ACETATEKNASE"/>
</dbReference>
<feature type="binding site" evidence="5">
    <location>
        <begin position="277"/>
        <end position="281"/>
    </location>
    <ligand>
        <name>ATP</name>
        <dbReference type="ChEBI" id="CHEBI:30616"/>
    </ligand>
</feature>
<sequence>MGEIDMVKFICAFEPSPGSMAARNKLMVLNAGSSSLKFRLFQLLGPAAAASTGGGSPTSPISSASADTSSTSGGSGGPPAAREAVAAAAGLRSVASGLCERIGDPAGGAVMKAAAHSEWRKAARQEVPMPDHAAALRQVAQFLEQAFFPTFQEEVLGVGHRVVHGGTIGEAVLVDEAAKAAIREASELAPLHNPPNLYCIEAAQQLFPDAPHVAVFDTTFHATMPQEAYTYALPAQLAAEHRIRRYGFHGISYSYLTHEAARRLGKPPDQCNLVLCHLGAGSSMCAVAGGRSIETTMGFTPLEGLMMGTRCGDIDPAILTYLLGKGYSGAELDELMNKQSGFLGLTGSIDVRTVEEGALKGDEECLLALAVYLRRIRKYLGAYLVHLGGQVDAIVFSAGIGENGSMLRELALSGLEWAGISVDRAANDATVRGRSREVQAPGSRVKVFVIPTDEQLEIAEQTLRVVRRHAGQLACAA</sequence>
<dbReference type="UniPathway" id="UPA00340">
    <property type="reaction ID" value="UER00458"/>
</dbReference>
<dbReference type="InterPro" id="IPR023865">
    <property type="entry name" value="Aliphatic_acid_kinase_CS"/>
</dbReference>